<dbReference type="EMBL" id="LAZR01051820">
    <property type="protein sequence ID" value="KKK84344.1"/>
    <property type="molecule type" value="Genomic_DNA"/>
</dbReference>
<sequence length="173" mass="18861">MAVGHSREAGGSVPCYRLRCPLPSVGLTFDQEGYSVKLHRRQDDRSPRDRELSELTEQIESGREEAKVAWMKFDGLRKQVAESDGVDKALEAQAAAAHAKYEQFADKLQAEEDHRQTIWNRIADGGRGALPHTPGRPGQLDGTWLGNKLQASIGTGDGGIGAAITPTEDASYF</sequence>
<gene>
    <name evidence="1" type="ORF">LCGC14_2784330</name>
</gene>
<reference evidence="1" key="1">
    <citation type="journal article" date="2015" name="Nature">
        <title>Complex archaea that bridge the gap between prokaryotes and eukaryotes.</title>
        <authorList>
            <person name="Spang A."/>
            <person name="Saw J.H."/>
            <person name="Jorgensen S.L."/>
            <person name="Zaremba-Niedzwiedzka K."/>
            <person name="Martijn J."/>
            <person name="Lind A.E."/>
            <person name="van Eijk R."/>
            <person name="Schleper C."/>
            <person name="Guy L."/>
            <person name="Ettema T.J."/>
        </authorList>
    </citation>
    <scope>NUCLEOTIDE SEQUENCE</scope>
</reference>
<comment type="caution">
    <text evidence="1">The sequence shown here is derived from an EMBL/GenBank/DDBJ whole genome shotgun (WGS) entry which is preliminary data.</text>
</comment>
<name>A0A0F9B0Z1_9ZZZZ</name>
<protein>
    <submittedName>
        <fullName evidence="1">Uncharacterized protein</fullName>
    </submittedName>
</protein>
<proteinExistence type="predicted"/>
<organism evidence="1">
    <name type="scientific">marine sediment metagenome</name>
    <dbReference type="NCBI Taxonomy" id="412755"/>
    <lineage>
        <taxon>unclassified sequences</taxon>
        <taxon>metagenomes</taxon>
        <taxon>ecological metagenomes</taxon>
    </lineage>
</organism>
<evidence type="ECO:0000313" key="1">
    <source>
        <dbReference type="EMBL" id="KKK84344.1"/>
    </source>
</evidence>
<dbReference type="AlphaFoldDB" id="A0A0F9B0Z1"/>
<feature type="non-terminal residue" evidence="1">
    <location>
        <position position="173"/>
    </location>
</feature>
<accession>A0A0F9B0Z1</accession>